<evidence type="ECO:0000256" key="2">
    <source>
        <dbReference type="ARBA" id="ARBA00022801"/>
    </source>
</evidence>
<dbReference type="Pfam" id="PF00144">
    <property type="entry name" value="Beta-lactamase"/>
    <property type="match status" value="1"/>
</dbReference>
<dbReference type="AlphaFoldDB" id="A0A0D2ADZ3"/>
<accession>A0A0D2ADZ3</accession>
<dbReference type="Gene3D" id="3.40.710.10">
    <property type="entry name" value="DD-peptidase/beta-lactamase superfamily"/>
    <property type="match status" value="1"/>
</dbReference>
<dbReference type="RefSeq" id="XP_016215072.1">
    <property type="nucleotide sequence ID" value="XM_016356983.1"/>
</dbReference>
<dbReference type="PANTHER" id="PTHR43283">
    <property type="entry name" value="BETA-LACTAMASE-RELATED"/>
    <property type="match status" value="1"/>
</dbReference>
<protein>
    <recommendedName>
        <fullName evidence="4">Beta-lactamase-related domain-containing protein</fullName>
    </recommendedName>
</protein>
<dbReference type="PANTHER" id="PTHR43283:SF17">
    <property type="entry name" value="(LOVD), PUTATIVE (AFU_ORTHOLOGUE AFUA_5G00920)-RELATED"/>
    <property type="match status" value="1"/>
</dbReference>
<feature type="domain" description="Beta-lactamase-related" evidence="4">
    <location>
        <begin position="27"/>
        <end position="379"/>
    </location>
</feature>
<dbReference type="InterPro" id="IPR050789">
    <property type="entry name" value="Diverse_Enzym_Activities"/>
</dbReference>
<dbReference type="STRING" id="253628.A0A0D2ADZ3"/>
<gene>
    <name evidence="5" type="ORF">PV09_03747</name>
</gene>
<dbReference type="GO" id="GO:0016787">
    <property type="term" value="F:hydrolase activity"/>
    <property type="evidence" value="ECO:0007669"/>
    <property type="project" value="UniProtKB-KW"/>
</dbReference>
<dbReference type="InterPro" id="IPR012338">
    <property type="entry name" value="Beta-lactam/transpept-like"/>
</dbReference>
<dbReference type="EMBL" id="KN847538">
    <property type="protein sequence ID" value="KIW05203.1"/>
    <property type="molecule type" value="Genomic_DNA"/>
</dbReference>
<comment type="similarity">
    <text evidence="1">Belongs to the class-A beta-lactamase family.</text>
</comment>
<proteinExistence type="inferred from homology"/>
<dbReference type="SUPFAM" id="SSF56601">
    <property type="entry name" value="beta-lactamase/transpeptidase-like"/>
    <property type="match status" value="1"/>
</dbReference>
<keyword evidence="2" id="KW-0378">Hydrolase</keyword>
<sequence>MGSLPATFEEVLAQSTGKDSNIVPGCVLAAVNSSGDYFYHKAAGDSGVKPDAKPLDIEATFWIASCTKLLTSICALQQVEQGKVDLDEDITRIVPEMKDLPIITADESAPNGFTLRPRHNKITLRQLLSHTSGVGYDFLSPLIQAWREKNGPPPAERAGKVLLQYLTPLLFEPGEGWAYGSGIDFAGIMVERLNGGQRLGEYMAEKIFKPLGMNSTCFHIDRAPEIRARLMSSSRREADGTLSHSDSNGWPEHMDEDCGGGGLWSSVTDYMKVLADLISPQPTLLKIDTINNILAAPQIPPGNKGLAMLADARGGAVAANAAASADAPPINYGCGGMVITADSDILPAGTLTWGGLPNLKWFLNREKGVAAMYATQILPHGDEMSIGLSNKFFAEVLRLHQEKKVK</sequence>
<evidence type="ECO:0000313" key="5">
    <source>
        <dbReference type="EMBL" id="KIW05203.1"/>
    </source>
</evidence>
<dbReference type="Proteomes" id="UP000053259">
    <property type="component" value="Unassembled WGS sequence"/>
</dbReference>
<name>A0A0D2ADZ3_9PEZI</name>
<evidence type="ECO:0000256" key="3">
    <source>
        <dbReference type="SAM" id="MobiDB-lite"/>
    </source>
</evidence>
<feature type="region of interest" description="Disordered" evidence="3">
    <location>
        <begin position="232"/>
        <end position="252"/>
    </location>
</feature>
<evidence type="ECO:0000313" key="6">
    <source>
        <dbReference type="Proteomes" id="UP000053259"/>
    </source>
</evidence>
<dbReference type="OrthoDB" id="428260at2759"/>
<dbReference type="InParanoid" id="A0A0D2ADZ3"/>
<organism evidence="5 6">
    <name type="scientific">Verruconis gallopava</name>
    <dbReference type="NCBI Taxonomy" id="253628"/>
    <lineage>
        <taxon>Eukaryota</taxon>
        <taxon>Fungi</taxon>
        <taxon>Dikarya</taxon>
        <taxon>Ascomycota</taxon>
        <taxon>Pezizomycotina</taxon>
        <taxon>Dothideomycetes</taxon>
        <taxon>Pleosporomycetidae</taxon>
        <taxon>Venturiales</taxon>
        <taxon>Sympoventuriaceae</taxon>
        <taxon>Verruconis</taxon>
    </lineage>
</organism>
<dbReference type="GeneID" id="27311720"/>
<evidence type="ECO:0000259" key="4">
    <source>
        <dbReference type="Pfam" id="PF00144"/>
    </source>
</evidence>
<dbReference type="InterPro" id="IPR001466">
    <property type="entry name" value="Beta-lactam-related"/>
</dbReference>
<reference evidence="5 6" key="1">
    <citation type="submission" date="2015-01" db="EMBL/GenBank/DDBJ databases">
        <title>The Genome Sequence of Ochroconis gallopava CBS43764.</title>
        <authorList>
            <consortium name="The Broad Institute Genomics Platform"/>
            <person name="Cuomo C."/>
            <person name="de Hoog S."/>
            <person name="Gorbushina A."/>
            <person name="Stielow B."/>
            <person name="Teixiera M."/>
            <person name="Abouelleil A."/>
            <person name="Chapman S.B."/>
            <person name="Priest M."/>
            <person name="Young S.K."/>
            <person name="Wortman J."/>
            <person name="Nusbaum C."/>
            <person name="Birren B."/>
        </authorList>
    </citation>
    <scope>NUCLEOTIDE SEQUENCE [LARGE SCALE GENOMIC DNA]</scope>
    <source>
        <strain evidence="5 6">CBS 43764</strain>
    </source>
</reference>
<dbReference type="VEuPathDB" id="FungiDB:PV09_03747"/>
<evidence type="ECO:0000256" key="1">
    <source>
        <dbReference type="ARBA" id="ARBA00009009"/>
    </source>
</evidence>
<dbReference type="HOGENOM" id="CLU_020027_11_1_1"/>
<keyword evidence="6" id="KW-1185">Reference proteome</keyword>